<dbReference type="InterPro" id="IPR012312">
    <property type="entry name" value="Hemerythrin-like"/>
</dbReference>
<dbReference type="GO" id="GO:0005886">
    <property type="term" value="C:plasma membrane"/>
    <property type="evidence" value="ECO:0007669"/>
    <property type="project" value="TreeGrafter"/>
</dbReference>
<dbReference type="InterPro" id="IPR007380">
    <property type="entry name" value="DUF438"/>
</dbReference>
<comment type="caution">
    <text evidence="4">The sequence shown here is derived from an EMBL/GenBank/DDBJ whole genome shotgun (WGS) entry which is preliminary data.</text>
</comment>
<evidence type="ECO:0000259" key="2">
    <source>
        <dbReference type="Pfam" id="PF01814"/>
    </source>
</evidence>
<gene>
    <name evidence="4" type="ORF">SDC9_41851</name>
</gene>
<evidence type="ECO:0008006" key="5">
    <source>
        <dbReference type="Google" id="ProtNLM"/>
    </source>
</evidence>
<dbReference type="AlphaFoldDB" id="A0A644VW74"/>
<dbReference type="Gene3D" id="3.30.450.20">
    <property type="entry name" value="PAS domain"/>
    <property type="match status" value="1"/>
</dbReference>
<dbReference type="InterPro" id="IPR035965">
    <property type="entry name" value="PAS-like_dom_sf"/>
</dbReference>
<feature type="domain" description="DUF438" evidence="3">
    <location>
        <begin position="15"/>
        <end position="80"/>
    </location>
</feature>
<name>A0A644VW74_9ZZZZ</name>
<dbReference type="SUPFAM" id="SSF55785">
    <property type="entry name" value="PYP-like sensor domain (PAS domain)"/>
    <property type="match status" value="1"/>
</dbReference>
<proteinExistence type="predicted"/>
<accession>A0A644VW74</accession>
<sequence length="424" mass="48468">MSEYINNSSQRKELLKHMLLELHKGEAPEQVQERVKSLLKQIPYNEVVEVEQELIAEGLPEQEILKFCDLHSAVLEGSLTGHDAPVPDGHPVDTFKKENREIAKVIEKIRTLLVRMEIIKGMPDDKDFINALVIDLKREFNMLSDVDKHYKRKEYLLFPFLEKAGITGPPKVMWGKHDEIREILGAVHDSLVPGTPITGSDLYSLGDMIIRPAIEQTESMIMKEEEILLPMCLETLTQEDWIQVYNETGIYGYCIYDPKIEWNPEPKEGDSDTGTKPATGVEYTTGGPVRLSSGSFDLKEMEALFVTLPVDITYVDASDKVKFFSHSPNRVFERNRSIIGRDVRLCHPPGSVHIVEQILADFKSGKEHQAKFWMSNFMGRFVYIEYTALRGKDGEYLGVIEITQDISEFRKLEGDQRLLSYTKK</sequence>
<dbReference type="EMBL" id="VSSQ01000477">
    <property type="protein sequence ID" value="MPL95679.1"/>
    <property type="molecule type" value="Genomic_DNA"/>
</dbReference>
<evidence type="ECO:0000256" key="1">
    <source>
        <dbReference type="SAM" id="MobiDB-lite"/>
    </source>
</evidence>
<dbReference type="Pfam" id="PF13596">
    <property type="entry name" value="PAS_10"/>
    <property type="match status" value="1"/>
</dbReference>
<evidence type="ECO:0000259" key="3">
    <source>
        <dbReference type="Pfam" id="PF04282"/>
    </source>
</evidence>
<feature type="region of interest" description="Disordered" evidence="1">
    <location>
        <begin position="265"/>
        <end position="284"/>
    </location>
</feature>
<evidence type="ECO:0000313" key="4">
    <source>
        <dbReference type="EMBL" id="MPL95679.1"/>
    </source>
</evidence>
<protein>
    <recommendedName>
        <fullName evidence="5">Hemerythrin-like domain-containing protein</fullName>
    </recommendedName>
</protein>
<feature type="domain" description="Hemerythrin-like" evidence="2">
    <location>
        <begin position="90"/>
        <end position="232"/>
    </location>
</feature>
<dbReference type="PANTHER" id="PTHR39966">
    <property type="entry name" value="BLL2471 PROTEIN-RELATED"/>
    <property type="match status" value="1"/>
</dbReference>
<dbReference type="PANTHER" id="PTHR39966:SF3">
    <property type="entry name" value="DUF438 DOMAIN-CONTAINING PROTEIN"/>
    <property type="match status" value="1"/>
</dbReference>
<dbReference type="Pfam" id="PF01814">
    <property type="entry name" value="Hemerythrin"/>
    <property type="match status" value="1"/>
</dbReference>
<organism evidence="4">
    <name type="scientific">bioreactor metagenome</name>
    <dbReference type="NCBI Taxonomy" id="1076179"/>
    <lineage>
        <taxon>unclassified sequences</taxon>
        <taxon>metagenomes</taxon>
        <taxon>ecological metagenomes</taxon>
    </lineage>
</organism>
<dbReference type="Gene3D" id="1.20.120.520">
    <property type="entry name" value="nmb1532 protein domain like"/>
    <property type="match status" value="1"/>
</dbReference>
<dbReference type="Pfam" id="PF04282">
    <property type="entry name" value="DUF438"/>
    <property type="match status" value="1"/>
</dbReference>
<reference evidence="4" key="1">
    <citation type="submission" date="2019-08" db="EMBL/GenBank/DDBJ databases">
        <authorList>
            <person name="Kucharzyk K."/>
            <person name="Murdoch R.W."/>
            <person name="Higgins S."/>
            <person name="Loffler F."/>
        </authorList>
    </citation>
    <scope>NUCLEOTIDE SEQUENCE</scope>
</reference>